<reference evidence="2" key="1">
    <citation type="submission" date="2022-06" db="EMBL/GenBank/DDBJ databases">
        <title>Genomic Encyclopedia of Archaeal and Bacterial Type Strains, Phase II (KMG-II): from individual species to whole genera.</title>
        <authorList>
            <person name="Goeker M."/>
        </authorList>
    </citation>
    <scope>NUCLEOTIDE SEQUENCE</scope>
    <source>
        <strain evidence="2">DSM 43935</strain>
    </source>
</reference>
<dbReference type="InterPro" id="IPR021218">
    <property type="entry name" value="DUF2784"/>
</dbReference>
<dbReference type="Proteomes" id="UP001206128">
    <property type="component" value="Unassembled WGS sequence"/>
</dbReference>
<evidence type="ECO:0008006" key="4">
    <source>
        <dbReference type="Google" id="ProtNLM"/>
    </source>
</evidence>
<keyword evidence="3" id="KW-1185">Reference proteome</keyword>
<keyword evidence="1" id="KW-1133">Transmembrane helix</keyword>
<keyword evidence="1" id="KW-0812">Transmembrane</keyword>
<name>A0AAE3GF71_9PSEU</name>
<dbReference type="Pfam" id="PF10861">
    <property type="entry name" value="DUF2784"/>
    <property type="match status" value="1"/>
</dbReference>
<dbReference type="RefSeq" id="WP_253771837.1">
    <property type="nucleotide sequence ID" value="NZ_JAMTCK010000006.1"/>
</dbReference>
<gene>
    <name evidence="2" type="ORF">LX83_003073</name>
</gene>
<proteinExistence type="predicted"/>
<dbReference type="AlphaFoldDB" id="A0AAE3GF71"/>
<comment type="caution">
    <text evidence="2">The sequence shown here is derived from an EMBL/GenBank/DDBJ whole genome shotgun (WGS) entry which is preliminary data.</text>
</comment>
<evidence type="ECO:0000313" key="3">
    <source>
        <dbReference type="Proteomes" id="UP001206128"/>
    </source>
</evidence>
<evidence type="ECO:0000313" key="2">
    <source>
        <dbReference type="EMBL" id="MCP2166214.1"/>
    </source>
</evidence>
<accession>A0AAE3GF71</accession>
<keyword evidence="1" id="KW-0472">Membrane</keyword>
<organism evidence="2 3">
    <name type="scientific">Goodfellowiella coeruleoviolacea</name>
    <dbReference type="NCBI Taxonomy" id="334858"/>
    <lineage>
        <taxon>Bacteria</taxon>
        <taxon>Bacillati</taxon>
        <taxon>Actinomycetota</taxon>
        <taxon>Actinomycetes</taxon>
        <taxon>Pseudonocardiales</taxon>
        <taxon>Pseudonocardiaceae</taxon>
        <taxon>Goodfellowiella</taxon>
    </lineage>
</organism>
<feature type="transmembrane region" description="Helical" evidence="1">
    <location>
        <begin position="95"/>
        <end position="113"/>
    </location>
</feature>
<protein>
    <recommendedName>
        <fullName evidence="4">DUF2784 domain-containing protein</fullName>
    </recommendedName>
</protein>
<sequence>MIAQSLVVITTAVHFAVLGFIVFGGFLAWRWRGLFYAHLALAAWGLLVITFPVACPLTSLENLFRRQAGLPELGPSGFIDTYIDGVWYPEQYGRVVQVVVAALVLTSWIGLYLRRRGDRGASRSHGVGAS</sequence>
<feature type="transmembrane region" description="Helical" evidence="1">
    <location>
        <begin position="34"/>
        <end position="54"/>
    </location>
</feature>
<dbReference type="EMBL" id="JAMTCK010000006">
    <property type="protein sequence ID" value="MCP2166214.1"/>
    <property type="molecule type" value="Genomic_DNA"/>
</dbReference>
<evidence type="ECO:0000256" key="1">
    <source>
        <dbReference type="SAM" id="Phobius"/>
    </source>
</evidence>
<feature type="transmembrane region" description="Helical" evidence="1">
    <location>
        <begin position="6"/>
        <end position="27"/>
    </location>
</feature>